<organism evidence="1 2">
    <name type="scientific">Roseivirga thermotolerans</name>
    <dbReference type="NCBI Taxonomy" id="1758176"/>
    <lineage>
        <taxon>Bacteria</taxon>
        <taxon>Pseudomonadati</taxon>
        <taxon>Bacteroidota</taxon>
        <taxon>Cytophagia</taxon>
        <taxon>Cytophagales</taxon>
        <taxon>Roseivirgaceae</taxon>
        <taxon>Roseivirga</taxon>
    </lineage>
</organism>
<name>A0ABQ3I7V2_9BACT</name>
<evidence type="ECO:0008006" key="3">
    <source>
        <dbReference type="Google" id="ProtNLM"/>
    </source>
</evidence>
<keyword evidence="2" id="KW-1185">Reference proteome</keyword>
<gene>
    <name evidence="1" type="ORF">GCM10011340_21900</name>
</gene>
<protein>
    <recommendedName>
        <fullName evidence="3">6-bladed beta-propeller</fullName>
    </recommendedName>
</protein>
<dbReference type="Gene3D" id="2.120.10.30">
    <property type="entry name" value="TolB, C-terminal domain"/>
    <property type="match status" value="1"/>
</dbReference>
<comment type="caution">
    <text evidence="1">The sequence shown here is derived from an EMBL/GenBank/DDBJ whole genome shotgun (WGS) entry which is preliminary data.</text>
</comment>
<dbReference type="Proteomes" id="UP000658258">
    <property type="component" value="Unassembled WGS sequence"/>
</dbReference>
<dbReference type="RefSeq" id="WP_189630297.1">
    <property type="nucleotide sequence ID" value="NZ_BNAG01000003.1"/>
</dbReference>
<dbReference type="EMBL" id="BNAG01000003">
    <property type="protein sequence ID" value="GHE66271.1"/>
    <property type="molecule type" value="Genomic_DNA"/>
</dbReference>
<dbReference type="InterPro" id="IPR011042">
    <property type="entry name" value="6-blade_b-propeller_TolB-like"/>
</dbReference>
<sequence>MRKKEVVKILGLAFVVFFATCCNSESRKTRLEYISLSVEARYNQFNDTTFVTDGITEIAAKDGRIFINDAKLNKSLILNNKFEVQNYIERGYGPEEILGANFVQFENESLFVFDNHKLQVSQFDLKGRFQRKMRPKDTLIMLYDRKPAIFPSGEIFAPSLRSDKPIVHFDKKMDIVKTFGTVQEFENYSHHRSINSQNILALKDGKVASVWSSRPFVQLFSSKGEVLDSLDLSEFLGFRSRVYDELLKQNPRRKYTLQFDYYRDITSFEDTIYLLFIGNNKALASNEIIVINAKGDKLTFDRVLKLDVPNSFFYEIAVDENILYAFEKAGAELMKFQID</sequence>
<dbReference type="Pfam" id="PF17170">
    <property type="entry name" value="DUF5128"/>
    <property type="match status" value="1"/>
</dbReference>
<evidence type="ECO:0000313" key="2">
    <source>
        <dbReference type="Proteomes" id="UP000658258"/>
    </source>
</evidence>
<reference evidence="2" key="1">
    <citation type="journal article" date="2019" name="Int. J. Syst. Evol. Microbiol.">
        <title>The Global Catalogue of Microorganisms (GCM) 10K type strain sequencing project: providing services to taxonomists for standard genome sequencing and annotation.</title>
        <authorList>
            <consortium name="The Broad Institute Genomics Platform"/>
            <consortium name="The Broad Institute Genome Sequencing Center for Infectious Disease"/>
            <person name="Wu L."/>
            <person name="Ma J."/>
        </authorList>
    </citation>
    <scope>NUCLEOTIDE SEQUENCE [LARGE SCALE GENOMIC DNA]</scope>
    <source>
        <strain evidence="2">CGMCC 1.15111</strain>
    </source>
</reference>
<proteinExistence type="predicted"/>
<evidence type="ECO:0000313" key="1">
    <source>
        <dbReference type="EMBL" id="GHE66271.1"/>
    </source>
</evidence>
<accession>A0ABQ3I7V2</accession>